<name>A0A919NXM7_9CELL</name>
<organism evidence="2 3">
    <name type="scientific">Cellulomonas chitinilytica</name>
    <dbReference type="NCBI Taxonomy" id="398759"/>
    <lineage>
        <taxon>Bacteria</taxon>
        <taxon>Bacillati</taxon>
        <taxon>Actinomycetota</taxon>
        <taxon>Actinomycetes</taxon>
        <taxon>Micrococcales</taxon>
        <taxon>Cellulomonadaceae</taxon>
        <taxon>Cellulomonas</taxon>
    </lineage>
</organism>
<feature type="compositionally biased region" description="Low complexity" evidence="1">
    <location>
        <begin position="8"/>
        <end position="22"/>
    </location>
</feature>
<gene>
    <name evidence="2" type="ORF">Cch01nite_01310</name>
</gene>
<proteinExistence type="predicted"/>
<dbReference type="Proteomes" id="UP000632740">
    <property type="component" value="Unassembled WGS sequence"/>
</dbReference>
<evidence type="ECO:0000256" key="1">
    <source>
        <dbReference type="SAM" id="MobiDB-lite"/>
    </source>
</evidence>
<feature type="region of interest" description="Disordered" evidence="1">
    <location>
        <begin position="1"/>
        <end position="39"/>
    </location>
</feature>
<reference evidence="2" key="1">
    <citation type="submission" date="2021-01" db="EMBL/GenBank/DDBJ databases">
        <title>Whole genome shotgun sequence of Cellulomonas chitinilytica NBRC 110799.</title>
        <authorList>
            <person name="Komaki H."/>
            <person name="Tamura T."/>
        </authorList>
    </citation>
    <scope>NUCLEOTIDE SEQUENCE</scope>
    <source>
        <strain evidence="2">NBRC 110799</strain>
    </source>
</reference>
<sequence>MPDRPLTRAPGRPAVRLPAARAVEPRVARSGEPGGPDRVEGRWAGRVILRRASRMVTRGNDEQTLIRVDSSPYVRSVRIACALVAPRRTGRDAKVVVTRARHAEPSTTTRPPRTPAHRTPHQGSTARMPSIVVSAMVASADPLPAPPGVPRSTVVAPADLAGPDPGVVAGASHALLVGERRHELLVRKQAAALADRGVAVAWRTLPHGPGALLMLASQAASASLSAGETVAFLDALAAQTWSGAWTPSVTKLEDPAPSMSQHVRSLSPGGDGFVVTLSGPAPAVRGVGPRARPDEPAVDRGTLYCGGLDRVPAHARTHLLAASGCTEIVDLPGIRPREHDRLGTSRAVEAVALPGGAGVYLPAMTGRCPACAEPVFTDFCPFCHVRRTVSVEPRGASA</sequence>
<accession>A0A919NXM7</accession>
<feature type="region of interest" description="Disordered" evidence="1">
    <location>
        <begin position="98"/>
        <end position="125"/>
    </location>
</feature>
<dbReference type="AlphaFoldDB" id="A0A919NXM7"/>
<evidence type="ECO:0000313" key="3">
    <source>
        <dbReference type="Proteomes" id="UP000632740"/>
    </source>
</evidence>
<protein>
    <submittedName>
        <fullName evidence="2">Uncharacterized protein</fullName>
    </submittedName>
</protein>
<feature type="compositionally biased region" description="Basic and acidic residues" evidence="1">
    <location>
        <begin position="23"/>
        <end position="39"/>
    </location>
</feature>
<evidence type="ECO:0000313" key="2">
    <source>
        <dbReference type="EMBL" id="GIG19407.1"/>
    </source>
</evidence>
<dbReference type="EMBL" id="BONK01000001">
    <property type="protein sequence ID" value="GIG19407.1"/>
    <property type="molecule type" value="Genomic_DNA"/>
</dbReference>
<comment type="caution">
    <text evidence="2">The sequence shown here is derived from an EMBL/GenBank/DDBJ whole genome shotgun (WGS) entry which is preliminary data.</text>
</comment>
<keyword evidence="3" id="KW-1185">Reference proteome</keyword>